<dbReference type="Proteomes" id="UP000626026">
    <property type="component" value="Unassembled WGS sequence"/>
</dbReference>
<reference evidence="2 3" key="1">
    <citation type="journal article" date="2013" name="Int. J. Syst. Evol. Microbiol.">
        <title>Roseomonas aerophila sp. nov., isolated from air.</title>
        <authorList>
            <person name="Kim S.J."/>
            <person name="Weon H.Y."/>
            <person name="Ahn J.H."/>
            <person name="Hong S.B."/>
            <person name="Seok S.J."/>
            <person name="Whang K.S."/>
            <person name="Kwon S.W."/>
        </authorList>
    </citation>
    <scope>NUCLEOTIDE SEQUENCE [LARGE SCALE GENOMIC DNA]</scope>
    <source>
        <strain evidence="2 3">NBRC 108923</strain>
    </source>
</reference>
<organism evidence="2 3">
    <name type="scientific">Teichococcus aerophilus</name>
    <dbReference type="NCBI Taxonomy" id="1224513"/>
    <lineage>
        <taxon>Bacteria</taxon>
        <taxon>Pseudomonadati</taxon>
        <taxon>Pseudomonadota</taxon>
        <taxon>Alphaproteobacteria</taxon>
        <taxon>Acetobacterales</taxon>
        <taxon>Roseomonadaceae</taxon>
        <taxon>Roseomonas</taxon>
    </lineage>
</organism>
<proteinExistence type="predicted"/>
<name>A0ABR7RMY5_9PROT</name>
<dbReference type="InterPro" id="IPR036237">
    <property type="entry name" value="Xyl_isomerase-like_sf"/>
</dbReference>
<dbReference type="GO" id="GO:0016853">
    <property type="term" value="F:isomerase activity"/>
    <property type="evidence" value="ECO:0007669"/>
    <property type="project" value="UniProtKB-KW"/>
</dbReference>
<comment type="caution">
    <text evidence="2">The sequence shown here is derived from an EMBL/GenBank/DDBJ whole genome shotgun (WGS) entry which is preliminary data.</text>
</comment>
<protein>
    <submittedName>
        <fullName evidence="2">Sugar phosphate isomerase/epimerase</fullName>
    </submittedName>
</protein>
<dbReference type="RefSeq" id="WP_187785077.1">
    <property type="nucleotide sequence ID" value="NZ_JACTVA010000023.1"/>
</dbReference>
<dbReference type="PANTHER" id="PTHR12110">
    <property type="entry name" value="HYDROXYPYRUVATE ISOMERASE"/>
    <property type="match status" value="1"/>
</dbReference>
<keyword evidence="3" id="KW-1185">Reference proteome</keyword>
<dbReference type="InterPro" id="IPR013022">
    <property type="entry name" value="Xyl_isomerase-like_TIM-brl"/>
</dbReference>
<evidence type="ECO:0000259" key="1">
    <source>
        <dbReference type="Pfam" id="PF01261"/>
    </source>
</evidence>
<dbReference type="InterPro" id="IPR050312">
    <property type="entry name" value="IolE/XylAMocC-like"/>
</dbReference>
<dbReference type="Pfam" id="PF01261">
    <property type="entry name" value="AP_endonuc_2"/>
    <property type="match status" value="1"/>
</dbReference>
<dbReference type="PANTHER" id="PTHR12110:SF52">
    <property type="entry name" value="XYLOSE ISOMERASE"/>
    <property type="match status" value="1"/>
</dbReference>
<keyword evidence="2" id="KW-0413">Isomerase</keyword>
<evidence type="ECO:0000313" key="3">
    <source>
        <dbReference type="Proteomes" id="UP000626026"/>
    </source>
</evidence>
<dbReference type="EMBL" id="JACTVA010000023">
    <property type="protein sequence ID" value="MBC9207917.1"/>
    <property type="molecule type" value="Genomic_DNA"/>
</dbReference>
<sequence length="281" mass="29836">MAIAPDPTALGLDRLSMNLGTLGPGRPADEVLDACARAGIRTITPWRYSYEAAGVSAFARSMRRHGMVASSVCRIARLGGADTPPAWRNAIEEGRAVLDEAAELGASSVTVIGGGMADGSRSLDDARARLRDGVQQLAGHARSVGVALALEPLHPMVAADRGCISTLAQALELAEQAGDDIGIMFDCYNSWWDPALPRSIPAAASRLLGFQVADWLVPTQDLVLDRGLMGDGVIDFRHLRGMAEAAGYAGCIEVEILSSRFWQQETESIVAQVVERFTGCC</sequence>
<evidence type="ECO:0000313" key="2">
    <source>
        <dbReference type="EMBL" id="MBC9207917.1"/>
    </source>
</evidence>
<gene>
    <name evidence="2" type="ORF">IBL26_13815</name>
</gene>
<dbReference type="SUPFAM" id="SSF51658">
    <property type="entry name" value="Xylose isomerase-like"/>
    <property type="match status" value="1"/>
</dbReference>
<accession>A0ABR7RMY5</accession>
<dbReference type="Gene3D" id="3.20.20.150">
    <property type="entry name" value="Divalent-metal-dependent TIM barrel enzymes"/>
    <property type="match status" value="1"/>
</dbReference>
<feature type="domain" description="Xylose isomerase-like TIM barrel" evidence="1">
    <location>
        <begin position="32"/>
        <end position="265"/>
    </location>
</feature>